<proteinExistence type="predicted"/>
<dbReference type="GO" id="GO:0006298">
    <property type="term" value="P:mismatch repair"/>
    <property type="evidence" value="ECO:0007669"/>
    <property type="project" value="InterPro"/>
</dbReference>
<dbReference type="GO" id="GO:0005739">
    <property type="term" value="C:mitochondrion"/>
    <property type="evidence" value="ECO:0007669"/>
    <property type="project" value="TreeGrafter"/>
</dbReference>
<accession>A0A397BYN7</accession>
<dbReference type="GO" id="GO:0030983">
    <property type="term" value="F:mismatched DNA binding"/>
    <property type="evidence" value="ECO:0007669"/>
    <property type="project" value="InterPro"/>
</dbReference>
<evidence type="ECO:0000313" key="6">
    <source>
        <dbReference type="Proteomes" id="UP000266239"/>
    </source>
</evidence>
<sequence>MTSPLLIKCQQALMAPKGYSAELDGWRALCHEDQAISTLQARYQQDTANAKLRIVRKKLQVGWCVEVPQASPVLDATFQLIQTTTKSLRYRTAALDQLNLDLNHAVEQVGASDDLASDRSTFMVEMQETATILHQVVEDLLTRHTRLLFATHFTELGRSMAPSSPVAYHHMQVVVDGGSLVFSHRVVPGVASASYGIEVAALAGCPAHVVDRAKALVSQQQQQSTVGFRLDENGLTI</sequence>
<dbReference type="InterPro" id="IPR027417">
    <property type="entry name" value="P-loop_NTPase"/>
</dbReference>
<feature type="domain" description="DNA mismatch repair proteins mutS family" evidence="4">
    <location>
        <begin position="91"/>
        <end position="218"/>
    </location>
</feature>
<evidence type="ECO:0000259" key="4">
    <source>
        <dbReference type="SMART" id="SM00534"/>
    </source>
</evidence>
<comment type="caution">
    <text evidence="5">The sequence shown here is derived from an EMBL/GenBank/DDBJ whole genome shotgun (WGS) entry which is preliminary data.</text>
</comment>
<evidence type="ECO:0000256" key="1">
    <source>
        <dbReference type="ARBA" id="ARBA00022741"/>
    </source>
</evidence>
<dbReference type="InterPro" id="IPR045076">
    <property type="entry name" value="MutS"/>
</dbReference>
<reference evidence="5 6" key="1">
    <citation type="submission" date="2018-08" db="EMBL/GenBank/DDBJ databases">
        <title>Aphanomyces genome sequencing and annotation.</title>
        <authorList>
            <person name="Minardi D."/>
            <person name="Oidtmann B."/>
            <person name="Van Der Giezen M."/>
            <person name="Studholme D.J."/>
        </authorList>
    </citation>
    <scope>NUCLEOTIDE SEQUENCE [LARGE SCALE GENOMIC DNA]</scope>
    <source>
        <strain evidence="5 6">Yx</strain>
    </source>
</reference>
<keyword evidence="1" id="KW-0547">Nucleotide-binding</keyword>
<gene>
    <name evidence="5" type="ORF">DYB25_005747</name>
</gene>
<dbReference type="InterPro" id="IPR007861">
    <property type="entry name" value="DNA_mismatch_repair_MutS_clamp"/>
</dbReference>
<dbReference type="EMBL" id="QUTA01002464">
    <property type="protein sequence ID" value="RHY27030.1"/>
    <property type="molecule type" value="Genomic_DNA"/>
</dbReference>
<keyword evidence="2" id="KW-0067">ATP-binding</keyword>
<dbReference type="Gene3D" id="3.40.50.300">
    <property type="entry name" value="P-loop containing nucleotide triphosphate hydrolases"/>
    <property type="match status" value="2"/>
</dbReference>
<dbReference type="PANTHER" id="PTHR11361">
    <property type="entry name" value="DNA MISMATCH REPAIR PROTEIN MUTS FAMILY MEMBER"/>
    <property type="match status" value="1"/>
</dbReference>
<dbReference type="GO" id="GO:0005524">
    <property type="term" value="F:ATP binding"/>
    <property type="evidence" value="ECO:0007669"/>
    <property type="project" value="UniProtKB-KW"/>
</dbReference>
<dbReference type="InterPro" id="IPR000432">
    <property type="entry name" value="DNA_mismatch_repair_MutS_C"/>
</dbReference>
<dbReference type="Proteomes" id="UP000266239">
    <property type="component" value="Unassembled WGS sequence"/>
</dbReference>
<dbReference type="Pfam" id="PF00488">
    <property type="entry name" value="MutS_V"/>
    <property type="match status" value="1"/>
</dbReference>
<dbReference type="GO" id="GO:0140664">
    <property type="term" value="F:ATP-dependent DNA damage sensor activity"/>
    <property type="evidence" value="ECO:0007669"/>
    <property type="project" value="InterPro"/>
</dbReference>
<dbReference type="Pfam" id="PF05190">
    <property type="entry name" value="MutS_IV"/>
    <property type="match status" value="1"/>
</dbReference>
<dbReference type="SUPFAM" id="SSF48334">
    <property type="entry name" value="DNA repair protein MutS, domain III"/>
    <property type="match status" value="1"/>
</dbReference>
<evidence type="ECO:0000256" key="3">
    <source>
        <dbReference type="ARBA" id="ARBA00023125"/>
    </source>
</evidence>
<dbReference type="PANTHER" id="PTHR11361:SF34">
    <property type="entry name" value="DNA MISMATCH REPAIR PROTEIN MSH1, MITOCHONDRIAL"/>
    <property type="match status" value="1"/>
</dbReference>
<keyword evidence="3" id="KW-0238">DNA-binding</keyword>
<organism evidence="5 6">
    <name type="scientific">Aphanomyces astaci</name>
    <name type="common">Crayfish plague agent</name>
    <dbReference type="NCBI Taxonomy" id="112090"/>
    <lineage>
        <taxon>Eukaryota</taxon>
        <taxon>Sar</taxon>
        <taxon>Stramenopiles</taxon>
        <taxon>Oomycota</taxon>
        <taxon>Saprolegniomycetes</taxon>
        <taxon>Saprolegniales</taxon>
        <taxon>Verrucalvaceae</taxon>
        <taxon>Aphanomyces</taxon>
    </lineage>
</organism>
<evidence type="ECO:0000313" key="5">
    <source>
        <dbReference type="EMBL" id="RHY27030.1"/>
    </source>
</evidence>
<name>A0A397BYN7_APHAT</name>
<protein>
    <recommendedName>
        <fullName evidence="4">DNA mismatch repair proteins mutS family domain-containing protein</fullName>
    </recommendedName>
</protein>
<dbReference type="GO" id="GO:0005634">
    <property type="term" value="C:nucleus"/>
    <property type="evidence" value="ECO:0007669"/>
    <property type="project" value="TreeGrafter"/>
</dbReference>
<dbReference type="SUPFAM" id="SSF52540">
    <property type="entry name" value="P-loop containing nucleoside triphosphate hydrolases"/>
    <property type="match status" value="1"/>
</dbReference>
<dbReference type="Gene3D" id="1.10.1420.10">
    <property type="match status" value="1"/>
</dbReference>
<dbReference type="AlphaFoldDB" id="A0A397BYN7"/>
<dbReference type="GO" id="GO:0043504">
    <property type="term" value="P:mitochondrial DNA repair"/>
    <property type="evidence" value="ECO:0007669"/>
    <property type="project" value="TreeGrafter"/>
</dbReference>
<evidence type="ECO:0000256" key="2">
    <source>
        <dbReference type="ARBA" id="ARBA00022840"/>
    </source>
</evidence>
<dbReference type="SMART" id="SM00534">
    <property type="entry name" value="MUTSac"/>
    <property type="match status" value="1"/>
</dbReference>
<dbReference type="InterPro" id="IPR036187">
    <property type="entry name" value="DNA_mismatch_repair_MutS_sf"/>
</dbReference>